<feature type="domain" description="DUF4123" evidence="1">
    <location>
        <begin position="20"/>
        <end position="142"/>
    </location>
</feature>
<sequence>MIVSIASPFEQPAATGVMCLILDRSFDPDLLNHLFHGEEQSRPDCIPLFTSTPYADLQPAGPYVVMYPGKQSATTYASTLLEQSDAGCVAWLSNPGLLDQALEHWRSLLTVRTDEDPLQMMRFFDPRWMEPLLLSLSETEKAQFLGPFSGLAWRNEIGWRYYAIAPQNQKNVVQPPAWLYLSPERQALIEQNRLNVIATRFANDYHEVLPSEGSVEFVYRQLLAGQDQGYEQIAEQERWLRLAIQHGDSFWTNAPAAELLAREDIALGDKLTQLESL</sequence>
<reference evidence="2 3" key="1">
    <citation type="submission" date="2019-09" db="EMBL/GenBank/DDBJ databases">
        <authorList>
            <person name="Chandra G."/>
            <person name="Truman W A."/>
        </authorList>
    </citation>
    <scope>NUCLEOTIDE SEQUENCE [LARGE SCALE GENOMIC DNA]</scope>
    <source>
        <strain evidence="2">PS718</strain>
    </source>
</reference>
<protein>
    <recommendedName>
        <fullName evidence="1">DUF4123 domain-containing protein</fullName>
    </recommendedName>
</protein>
<organism evidence="2 3">
    <name type="scientific">Pseudomonas fluorescens</name>
    <dbReference type="NCBI Taxonomy" id="294"/>
    <lineage>
        <taxon>Bacteria</taxon>
        <taxon>Pseudomonadati</taxon>
        <taxon>Pseudomonadota</taxon>
        <taxon>Gammaproteobacteria</taxon>
        <taxon>Pseudomonadales</taxon>
        <taxon>Pseudomonadaceae</taxon>
        <taxon>Pseudomonas</taxon>
    </lineage>
</organism>
<name>A0A5E7CWT1_PSEFL</name>
<proteinExistence type="predicted"/>
<gene>
    <name evidence="2" type="ORF">PS718_03320</name>
</gene>
<evidence type="ECO:0000313" key="3">
    <source>
        <dbReference type="Proteomes" id="UP000325375"/>
    </source>
</evidence>
<evidence type="ECO:0000313" key="2">
    <source>
        <dbReference type="EMBL" id="VVO09513.1"/>
    </source>
</evidence>
<dbReference type="Pfam" id="PF13503">
    <property type="entry name" value="DUF4123"/>
    <property type="match status" value="1"/>
</dbReference>
<dbReference type="Proteomes" id="UP000325375">
    <property type="component" value="Unassembled WGS sequence"/>
</dbReference>
<dbReference type="EMBL" id="CABVHX010000013">
    <property type="protein sequence ID" value="VVO09513.1"/>
    <property type="molecule type" value="Genomic_DNA"/>
</dbReference>
<dbReference type="InterPro" id="IPR025391">
    <property type="entry name" value="DUF4123"/>
</dbReference>
<accession>A0A5E7CWT1</accession>
<dbReference type="AlphaFoldDB" id="A0A5E7CWT1"/>
<evidence type="ECO:0000259" key="1">
    <source>
        <dbReference type="Pfam" id="PF13503"/>
    </source>
</evidence>